<evidence type="ECO:0000313" key="2">
    <source>
        <dbReference type="EMBL" id="MFB9209961.1"/>
    </source>
</evidence>
<feature type="region of interest" description="Disordered" evidence="1">
    <location>
        <begin position="15"/>
        <end position="56"/>
    </location>
</feature>
<proteinExistence type="predicted"/>
<comment type="caution">
    <text evidence="2">The sequence shown here is derived from an EMBL/GenBank/DDBJ whole genome shotgun (WGS) entry which is preliminary data.</text>
</comment>
<sequence>MRTILVTGATSGLGLEPANRLTQTSGPGLEPADRLTQAGGGDAPVGQEHRPGGAAGRAWRCNGGSLVAWFLAAIT</sequence>
<dbReference type="Proteomes" id="UP001589647">
    <property type="component" value="Unassembled WGS sequence"/>
</dbReference>
<dbReference type="RefSeq" id="WP_189651485.1">
    <property type="nucleotide sequence ID" value="NZ_BMRC01000020.1"/>
</dbReference>
<dbReference type="EMBL" id="JBHMEI010000109">
    <property type="protein sequence ID" value="MFB9209961.1"/>
    <property type="molecule type" value="Genomic_DNA"/>
</dbReference>
<name>A0ABV5IZF6_9ACTN</name>
<protein>
    <submittedName>
        <fullName evidence="2">Uncharacterized protein</fullName>
    </submittedName>
</protein>
<reference evidence="2 3" key="1">
    <citation type="submission" date="2024-09" db="EMBL/GenBank/DDBJ databases">
        <authorList>
            <person name="Sun Q."/>
            <person name="Mori K."/>
        </authorList>
    </citation>
    <scope>NUCLEOTIDE SEQUENCE [LARGE SCALE GENOMIC DNA]</scope>
    <source>
        <strain evidence="2 3">CCM 3426</strain>
    </source>
</reference>
<gene>
    <name evidence="2" type="ORF">ACFFV7_52865</name>
</gene>
<keyword evidence="3" id="KW-1185">Reference proteome</keyword>
<evidence type="ECO:0000256" key="1">
    <source>
        <dbReference type="SAM" id="MobiDB-lite"/>
    </source>
</evidence>
<organism evidence="2 3">
    <name type="scientific">Nonomuraea spiralis</name>
    <dbReference type="NCBI Taxonomy" id="46182"/>
    <lineage>
        <taxon>Bacteria</taxon>
        <taxon>Bacillati</taxon>
        <taxon>Actinomycetota</taxon>
        <taxon>Actinomycetes</taxon>
        <taxon>Streptosporangiales</taxon>
        <taxon>Streptosporangiaceae</taxon>
        <taxon>Nonomuraea</taxon>
    </lineage>
</organism>
<evidence type="ECO:0000313" key="3">
    <source>
        <dbReference type="Proteomes" id="UP001589647"/>
    </source>
</evidence>
<accession>A0ABV5IZF6</accession>